<name>A0A0G1LKH5_9BACT</name>
<dbReference type="InterPro" id="IPR001347">
    <property type="entry name" value="SIS_dom"/>
</dbReference>
<keyword evidence="2" id="KW-0413">Isomerase</keyword>
<comment type="caution">
    <text evidence="2">The sequence shown here is derived from an EMBL/GenBank/DDBJ whole genome shotgun (WGS) entry which is preliminary data.</text>
</comment>
<feature type="domain" description="SIS" evidence="1">
    <location>
        <begin position="28"/>
        <end position="188"/>
    </location>
</feature>
<dbReference type="GO" id="GO:0097367">
    <property type="term" value="F:carbohydrate derivative binding"/>
    <property type="evidence" value="ECO:0007669"/>
    <property type="project" value="InterPro"/>
</dbReference>
<dbReference type="PROSITE" id="PS51464">
    <property type="entry name" value="SIS"/>
    <property type="match status" value="1"/>
</dbReference>
<gene>
    <name evidence="2" type="ORF">UW53_C0001G0089</name>
</gene>
<evidence type="ECO:0000313" key="2">
    <source>
        <dbReference type="EMBL" id="KKT60439.1"/>
    </source>
</evidence>
<dbReference type="GO" id="GO:1901135">
    <property type="term" value="P:carbohydrate derivative metabolic process"/>
    <property type="evidence" value="ECO:0007669"/>
    <property type="project" value="InterPro"/>
</dbReference>
<dbReference type="SUPFAM" id="SSF53697">
    <property type="entry name" value="SIS domain"/>
    <property type="match status" value="1"/>
</dbReference>
<dbReference type="CDD" id="cd05006">
    <property type="entry name" value="SIS_GmhA"/>
    <property type="match status" value="1"/>
</dbReference>
<dbReference type="EMBL" id="LCIR01000001">
    <property type="protein sequence ID" value="KKT60439.1"/>
    <property type="molecule type" value="Genomic_DNA"/>
</dbReference>
<dbReference type="Gene3D" id="3.40.50.10490">
    <property type="entry name" value="Glucose-6-phosphate isomerase like protein, domain 1"/>
    <property type="match status" value="1"/>
</dbReference>
<dbReference type="PATRIC" id="fig|1618645.3.peg.90"/>
<dbReference type="InterPro" id="IPR050099">
    <property type="entry name" value="SIS_GmhA/DiaA_subfam"/>
</dbReference>
<dbReference type="AlphaFoldDB" id="A0A0G1LKH5"/>
<dbReference type="InterPro" id="IPR046348">
    <property type="entry name" value="SIS_dom_sf"/>
</dbReference>
<dbReference type="PANTHER" id="PTHR30390">
    <property type="entry name" value="SEDOHEPTULOSE 7-PHOSPHATE ISOMERASE / DNAA INITIATOR-ASSOCIATING FACTOR FOR REPLICATION INITIATION"/>
    <property type="match status" value="1"/>
</dbReference>
<reference evidence="2 3" key="1">
    <citation type="journal article" date="2015" name="Nature">
        <title>rRNA introns, odd ribosomes, and small enigmatic genomes across a large radiation of phyla.</title>
        <authorList>
            <person name="Brown C.T."/>
            <person name="Hug L.A."/>
            <person name="Thomas B.C."/>
            <person name="Sharon I."/>
            <person name="Castelle C.J."/>
            <person name="Singh A."/>
            <person name="Wilkins M.J."/>
            <person name="Williams K.H."/>
            <person name="Banfield J.F."/>
        </authorList>
    </citation>
    <scope>NUCLEOTIDE SEQUENCE [LARGE SCALE GENOMIC DNA]</scope>
</reference>
<evidence type="ECO:0000259" key="1">
    <source>
        <dbReference type="PROSITE" id="PS51464"/>
    </source>
</evidence>
<organism evidence="2 3">
    <name type="scientific">Candidatus Giovannonibacteria bacterium GW2011_GWA1_44_25</name>
    <dbReference type="NCBI Taxonomy" id="1618645"/>
    <lineage>
        <taxon>Bacteria</taxon>
        <taxon>Candidatus Giovannoniibacteriota</taxon>
    </lineage>
</organism>
<dbReference type="Pfam" id="PF13580">
    <property type="entry name" value="SIS_2"/>
    <property type="match status" value="1"/>
</dbReference>
<dbReference type="InterPro" id="IPR035461">
    <property type="entry name" value="GmhA/DiaA"/>
</dbReference>
<dbReference type="Proteomes" id="UP000034087">
    <property type="component" value="Unassembled WGS sequence"/>
</dbReference>
<dbReference type="GO" id="GO:0016853">
    <property type="term" value="F:isomerase activity"/>
    <property type="evidence" value="ECO:0007669"/>
    <property type="project" value="UniProtKB-KW"/>
</dbReference>
<evidence type="ECO:0000313" key="3">
    <source>
        <dbReference type="Proteomes" id="UP000034087"/>
    </source>
</evidence>
<dbReference type="PANTHER" id="PTHR30390:SF6">
    <property type="entry name" value="DNAA INITIATOR-ASSOCIATING PROTEIN DIAA"/>
    <property type="match status" value="1"/>
</dbReference>
<proteinExistence type="predicted"/>
<protein>
    <submittedName>
        <fullName evidence="2">Sugar isomerase</fullName>
    </submittedName>
</protein>
<accession>A0A0G1LKH5</accession>
<sequence length="206" mass="22664">MLHREYIENYLSEVAEITRRIDREAVSCAVDILKGVREKKGRLFILGVGGSAANASHAVNDFRKIAHIQSYSPTDNVAELTARVNDDGWDSVFVKWLEHNHLNPNDAVMVFSVGGGNAEKNISANIVHALIHAKDRGAKIIGIVSRDGGYTAKVADACVLVPVVNPENVTAHAESWQAVLWHAIVFHPELKMTEGKWEGIQKPKLV</sequence>